<keyword evidence="2" id="KW-1185">Reference proteome</keyword>
<proteinExistence type="predicted"/>
<dbReference type="Proteomes" id="UP000299102">
    <property type="component" value="Unassembled WGS sequence"/>
</dbReference>
<comment type="caution">
    <text evidence="1">The sequence shown here is derived from an EMBL/GenBank/DDBJ whole genome shotgun (WGS) entry which is preliminary data.</text>
</comment>
<protein>
    <submittedName>
        <fullName evidence="1">Uncharacterized protein</fullName>
    </submittedName>
</protein>
<dbReference type="AlphaFoldDB" id="A0A4C1UBX1"/>
<reference evidence="1 2" key="1">
    <citation type="journal article" date="2019" name="Commun. Biol.">
        <title>The bagworm genome reveals a unique fibroin gene that provides high tensile strength.</title>
        <authorList>
            <person name="Kono N."/>
            <person name="Nakamura H."/>
            <person name="Ohtoshi R."/>
            <person name="Tomita M."/>
            <person name="Numata K."/>
            <person name="Arakawa K."/>
        </authorList>
    </citation>
    <scope>NUCLEOTIDE SEQUENCE [LARGE SCALE GENOMIC DNA]</scope>
</reference>
<gene>
    <name evidence="1" type="ORF">EVAR_86215_1</name>
</gene>
<sequence>MVTQAGPEPFAIVRRVRRGFRMFIAKRRPVKVKKLWSPWYGESMYGPAYGGRVVGRRPLRTTALRGDEGIVMRPRRPCREPLHSYRSAISGRRVPGPTLQWRDCPIEFHDLN</sequence>
<evidence type="ECO:0000313" key="2">
    <source>
        <dbReference type="Proteomes" id="UP000299102"/>
    </source>
</evidence>
<dbReference type="EMBL" id="BGZK01000154">
    <property type="protein sequence ID" value="GBP23839.1"/>
    <property type="molecule type" value="Genomic_DNA"/>
</dbReference>
<accession>A0A4C1UBX1</accession>
<evidence type="ECO:0000313" key="1">
    <source>
        <dbReference type="EMBL" id="GBP23839.1"/>
    </source>
</evidence>
<organism evidence="1 2">
    <name type="scientific">Eumeta variegata</name>
    <name type="common">Bagworm moth</name>
    <name type="synonym">Eumeta japonica</name>
    <dbReference type="NCBI Taxonomy" id="151549"/>
    <lineage>
        <taxon>Eukaryota</taxon>
        <taxon>Metazoa</taxon>
        <taxon>Ecdysozoa</taxon>
        <taxon>Arthropoda</taxon>
        <taxon>Hexapoda</taxon>
        <taxon>Insecta</taxon>
        <taxon>Pterygota</taxon>
        <taxon>Neoptera</taxon>
        <taxon>Endopterygota</taxon>
        <taxon>Lepidoptera</taxon>
        <taxon>Glossata</taxon>
        <taxon>Ditrysia</taxon>
        <taxon>Tineoidea</taxon>
        <taxon>Psychidae</taxon>
        <taxon>Oiketicinae</taxon>
        <taxon>Eumeta</taxon>
    </lineage>
</organism>
<name>A0A4C1UBX1_EUMVA</name>